<dbReference type="AlphaFoldDB" id="A0A8T0FRT2"/>
<keyword evidence="1" id="KW-1133">Transmembrane helix</keyword>
<protein>
    <submittedName>
        <fullName evidence="2">Uncharacterized protein</fullName>
    </submittedName>
</protein>
<keyword evidence="3" id="KW-1185">Reference proteome</keyword>
<evidence type="ECO:0000313" key="2">
    <source>
        <dbReference type="EMBL" id="KAF8792210.1"/>
    </source>
</evidence>
<organism evidence="2 3">
    <name type="scientific">Argiope bruennichi</name>
    <name type="common">Wasp spider</name>
    <name type="synonym">Aranea bruennichi</name>
    <dbReference type="NCBI Taxonomy" id="94029"/>
    <lineage>
        <taxon>Eukaryota</taxon>
        <taxon>Metazoa</taxon>
        <taxon>Ecdysozoa</taxon>
        <taxon>Arthropoda</taxon>
        <taxon>Chelicerata</taxon>
        <taxon>Arachnida</taxon>
        <taxon>Araneae</taxon>
        <taxon>Araneomorphae</taxon>
        <taxon>Entelegynae</taxon>
        <taxon>Araneoidea</taxon>
        <taxon>Araneidae</taxon>
        <taxon>Argiope</taxon>
    </lineage>
</organism>
<dbReference type="Proteomes" id="UP000807504">
    <property type="component" value="Unassembled WGS sequence"/>
</dbReference>
<comment type="caution">
    <text evidence="2">The sequence shown here is derived from an EMBL/GenBank/DDBJ whole genome shotgun (WGS) entry which is preliminary data.</text>
</comment>
<gene>
    <name evidence="2" type="ORF">HNY73_003837</name>
</gene>
<accession>A0A8T0FRT2</accession>
<sequence length="142" mass="15874">MKIDKFLDEIQATFSIPSFVVIASRFLSCSQEFGEESYKSPDLIATAINVIASSTSMIAILWTAGGISVALRLLKESFYRKAHSRYISHQITKELHIKRELLEKPDFAFSGCDIMSYSRSSILVIAGTLLTYSVLVVQTSKR</sequence>
<keyword evidence="1" id="KW-0812">Transmembrane</keyword>
<name>A0A8T0FRT2_ARGBR</name>
<keyword evidence="1" id="KW-0472">Membrane</keyword>
<feature type="transmembrane region" description="Helical" evidence="1">
    <location>
        <begin position="122"/>
        <end position="140"/>
    </location>
</feature>
<dbReference type="EMBL" id="JABXBU010000003">
    <property type="protein sequence ID" value="KAF8792210.1"/>
    <property type="molecule type" value="Genomic_DNA"/>
</dbReference>
<reference evidence="2" key="2">
    <citation type="submission" date="2020-06" db="EMBL/GenBank/DDBJ databases">
        <authorList>
            <person name="Sheffer M."/>
        </authorList>
    </citation>
    <scope>NUCLEOTIDE SEQUENCE</scope>
</reference>
<evidence type="ECO:0000256" key="1">
    <source>
        <dbReference type="SAM" id="Phobius"/>
    </source>
</evidence>
<proteinExistence type="predicted"/>
<reference evidence="2" key="1">
    <citation type="journal article" date="2020" name="bioRxiv">
        <title>Chromosome-level reference genome of the European wasp spider Argiope bruennichi: a resource for studies on range expansion and evolutionary adaptation.</title>
        <authorList>
            <person name="Sheffer M.M."/>
            <person name="Hoppe A."/>
            <person name="Krehenwinkel H."/>
            <person name="Uhl G."/>
            <person name="Kuss A.W."/>
            <person name="Jensen L."/>
            <person name="Jensen C."/>
            <person name="Gillespie R.G."/>
            <person name="Hoff K.J."/>
            <person name="Prost S."/>
        </authorList>
    </citation>
    <scope>NUCLEOTIDE SEQUENCE</scope>
</reference>
<feature type="transmembrane region" description="Helical" evidence="1">
    <location>
        <begin position="48"/>
        <end position="74"/>
    </location>
</feature>
<evidence type="ECO:0000313" key="3">
    <source>
        <dbReference type="Proteomes" id="UP000807504"/>
    </source>
</evidence>